<sequence>MSIEEKHVLQPSQPIADARQDGETDGVGAIPNRTDENMMMRPDPNSNQNALYGIIADASTNLPIDNATVELFRVQGAEALSEGIIATNAEGHYLFADLPPGQYWIAVKKFGFFPAESDPIHLSAREHASANIGLNVDEDAAAGSVSGIIKDKASGAPLADAIVALYELTDSIETLTLITRTNADGLYVFGNLPQGRYKVKATVHAVSE</sequence>
<evidence type="ECO:0000256" key="1">
    <source>
        <dbReference type="ARBA" id="ARBA00007257"/>
    </source>
</evidence>
<evidence type="ECO:0000313" key="6">
    <source>
        <dbReference type="Proteomes" id="UP001207626"/>
    </source>
</evidence>
<evidence type="ECO:0000256" key="3">
    <source>
        <dbReference type="ARBA" id="ARBA00022729"/>
    </source>
</evidence>
<organism evidence="5 6">
    <name type="scientific">Paenibacillus apiarius</name>
    <dbReference type="NCBI Taxonomy" id="46240"/>
    <lineage>
        <taxon>Bacteria</taxon>
        <taxon>Bacillati</taxon>
        <taxon>Bacillota</taxon>
        <taxon>Bacilli</taxon>
        <taxon>Bacillales</taxon>
        <taxon>Paenibacillaceae</taxon>
        <taxon>Paenibacillus</taxon>
    </lineage>
</organism>
<evidence type="ECO:0000256" key="4">
    <source>
        <dbReference type="SAM" id="MobiDB-lite"/>
    </source>
</evidence>
<comment type="similarity">
    <text evidence="1">Belongs to the serine-aspartate repeat-containing protein (SDr) family.</text>
</comment>
<dbReference type="EMBL" id="JAMDLW010000008">
    <property type="protein sequence ID" value="MCY9519455.1"/>
    <property type="molecule type" value="Genomic_DNA"/>
</dbReference>
<dbReference type="PANTHER" id="PTHR36108:SF13">
    <property type="entry name" value="COLOSSIN-B-RELATED"/>
    <property type="match status" value="1"/>
</dbReference>
<feature type="region of interest" description="Disordered" evidence="4">
    <location>
        <begin position="1"/>
        <end position="45"/>
    </location>
</feature>
<comment type="caution">
    <text evidence="5">The sequence shown here is derived from an EMBL/GenBank/DDBJ whole genome shotgun (WGS) entry which is preliminary data.</text>
</comment>
<dbReference type="PANTHER" id="PTHR36108">
    <property type="entry name" value="COLOSSIN-B-RELATED"/>
    <property type="match status" value="1"/>
</dbReference>
<dbReference type="SUPFAM" id="SSF49478">
    <property type="entry name" value="Cna protein B-type domain"/>
    <property type="match status" value="1"/>
</dbReference>
<evidence type="ECO:0000313" key="5">
    <source>
        <dbReference type="EMBL" id="MCY9519455.1"/>
    </source>
</evidence>
<accession>A0ABT4DQE6</accession>
<dbReference type="Gene3D" id="2.60.40.1120">
    <property type="entry name" value="Carboxypeptidase-like, regulatory domain"/>
    <property type="match status" value="2"/>
</dbReference>
<protein>
    <submittedName>
        <fullName evidence="5">Carboxypeptidase-like regulatory domain-containing protein</fullName>
    </submittedName>
</protein>
<dbReference type="RefSeq" id="WP_087434704.1">
    <property type="nucleotide sequence ID" value="NZ_JAMDLV010000015.1"/>
</dbReference>
<dbReference type="Pfam" id="PF13620">
    <property type="entry name" value="CarboxypepD_reg"/>
    <property type="match status" value="2"/>
</dbReference>
<dbReference type="SUPFAM" id="SSF49464">
    <property type="entry name" value="Carboxypeptidase regulatory domain-like"/>
    <property type="match status" value="1"/>
</dbReference>
<name>A0ABT4DQE6_9BACL</name>
<keyword evidence="2" id="KW-0964">Secreted</keyword>
<keyword evidence="6" id="KW-1185">Reference proteome</keyword>
<dbReference type="InterPro" id="IPR008969">
    <property type="entry name" value="CarboxyPept-like_regulatory"/>
</dbReference>
<gene>
    <name evidence="5" type="ORF">M5X09_07125</name>
</gene>
<keyword evidence="3" id="KW-0732">Signal</keyword>
<proteinExistence type="inferred from homology"/>
<dbReference type="Proteomes" id="UP001207626">
    <property type="component" value="Unassembled WGS sequence"/>
</dbReference>
<evidence type="ECO:0000256" key="2">
    <source>
        <dbReference type="ARBA" id="ARBA00022525"/>
    </source>
</evidence>
<reference evidence="5 6" key="1">
    <citation type="submission" date="2022-05" db="EMBL/GenBank/DDBJ databases">
        <title>Genome Sequencing of Bee-Associated Microbes.</title>
        <authorList>
            <person name="Dunlap C."/>
        </authorList>
    </citation>
    <scope>NUCLEOTIDE SEQUENCE [LARGE SCALE GENOMIC DNA]</scope>
    <source>
        <strain evidence="5 6">NRRL NRS-1438</strain>
    </source>
</reference>